<dbReference type="EMBL" id="JBBDHD010000202">
    <property type="protein sequence ID" value="MFH7600270.1"/>
    <property type="molecule type" value="Genomic_DNA"/>
</dbReference>
<evidence type="ECO:0000313" key="5">
    <source>
        <dbReference type="Proteomes" id="UP001610631"/>
    </source>
</evidence>
<dbReference type="RefSeq" id="WP_395513857.1">
    <property type="nucleotide sequence ID" value="NZ_JBBDHD010000202.1"/>
</dbReference>
<evidence type="ECO:0000256" key="2">
    <source>
        <dbReference type="SAM" id="Phobius"/>
    </source>
</evidence>
<feature type="compositionally biased region" description="Pro residues" evidence="1">
    <location>
        <begin position="58"/>
        <end position="70"/>
    </location>
</feature>
<evidence type="ECO:0000259" key="3">
    <source>
        <dbReference type="Pfam" id="PF13360"/>
    </source>
</evidence>
<organism evidence="4 5">
    <name type="scientific">Streptomyces racemochromogenes</name>
    <dbReference type="NCBI Taxonomy" id="67353"/>
    <lineage>
        <taxon>Bacteria</taxon>
        <taxon>Bacillati</taxon>
        <taxon>Actinomycetota</taxon>
        <taxon>Actinomycetes</taxon>
        <taxon>Kitasatosporales</taxon>
        <taxon>Streptomycetaceae</taxon>
        <taxon>Streptomyces</taxon>
    </lineage>
</organism>
<dbReference type="InterPro" id="IPR015943">
    <property type="entry name" value="WD40/YVTN_repeat-like_dom_sf"/>
</dbReference>
<feature type="domain" description="Pyrrolo-quinoline quinone repeat" evidence="3">
    <location>
        <begin position="153"/>
        <end position="303"/>
    </location>
</feature>
<dbReference type="Proteomes" id="UP001610631">
    <property type="component" value="Unassembled WGS sequence"/>
</dbReference>
<sequence length="543" mass="55543">MTEPPQPPPNQPPPPSGYGHLPGPPQQGYGYPPQGGNPYAQQPPTVPQPLARPGGYGFPPPGAPGAPAGPPSGGRRKGAVIVAAAVAGVLVLGAGAWFAFGSGDVGPKQPVAQGSAPADPKPSGSPSVDKGDGSGNGSAEQTDLNAGRKPGEDKVLWLKTVKLQGPGMGIPAKGQWVVGDTVAKTLGTAVVGYSVTDGKEKWRVDTRAEICGLTGQSTPDGRTVVVVKDGTGSNASCNQLKLIDLKAGKEGWTKEVAKEGMFDGGGSAGLNLTGDTVVVNRLGGTSAYRISTGDKLFSGNVPEGCQPTRYAAGNGKLLGIALCMDDDHIVEVQDADPVTGKKTWAYRLPKGWQVNGVYSVAPAVLDIGNRDTKERAVIALTADGKKRSAMAAEGSFTVNCGGSTLDDLQGCGDAAVDGDTLYLTTDTKGGGNNEIVAFDLATGKPKWRQAAGEKQGLTPLKAAGGQLIAYHTGTLDQPGEILSYPAAGGAPTTLLRLPSGPAAKIEGSFMFSRRSFEDGRFFLSVTSLAGNSTDEKLLMAFGK</sequence>
<feature type="domain" description="Pyrrolo-quinoline quinone repeat" evidence="3">
    <location>
        <begin position="378"/>
        <end position="470"/>
    </location>
</feature>
<proteinExistence type="predicted"/>
<feature type="compositionally biased region" description="Low complexity" evidence="1">
    <location>
        <begin position="17"/>
        <end position="43"/>
    </location>
</feature>
<evidence type="ECO:0000313" key="4">
    <source>
        <dbReference type="EMBL" id="MFH7600270.1"/>
    </source>
</evidence>
<evidence type="ECO:0000256" key="1">
    <source>
        <dbReference type="SAM" id="MobiDB-lite"/>
    </source>
</evidence>
<name>A0ABW7PQ58_9ACTN</name>
<feature type="region of interest" description="Disordered" evidence="1">
    <location>
        <begin position="109"/>
        <end position="151"/>
    </location>
</feature>
<feature type="compositionally biased region" description="Pro residues" evidence="1">
    <location>
        <begin position="1"/>
        <end position="16"/>
    </location>
</feature>
<feature type="region of interest" description="Disordered" evidence="1">
    <location>
        <begin position="1"/>
        <end position="76"/>
    </location>
</feature>
<dbReference type="PANTHER" id="PTHR34512">
    <property type="entry name" value="CELL SURFACE PROTEIN"/>
    <property type="match status" value="1"/>
</dbReference>
<dbReference type="Pfam" id="PF13360">
    <property type="entry name" value="PQQ_2"/>
    <property type="match status" value="2"/>
</dbReference>
<feature type="transmembrane region" description="Helical" evidence="2">
    <location>
        <begin position="79"/>
        <end position="100"/>
    </location>
</feature>
<keyword evidence="2" id="KW-1133">Transmembrane helix</keyword>
<comment type="caution">
    <text evidence="4">The sequence shown here is derived from an EMBL/GenBank/DDBJ whole genome shotgun (WGS) entry which is preliminary data.</text>
</comment>
<protein>
    <submittedName>
        <fullName evidence="4">PQQ-binding-like beta-propeller repeat protein</fullName>
    </submittedName>
</protein>
<dbReference type="PANTHER" id="PTHR34512:SF30">
    <property type="entry name" value="OUTER MEMBRANE PROTEIN ASSEMBLY FACTOR BAMB"/>
    <property type="match status" value="1"/>
</dbReference>
<gene>
    <name evidence="4" type="ORF">WDV06_35005</name>
</gene>
<keyword evidence="2" id="KW-0812">Transmembrane</keyword>
<dbReference type="InterPro" id="IPR002372">
    <property type="entry name" value="PQQ_rpt_dom"/>
</dbReference>
<keyword evidence="5" id="KW-1185">Reference proteome</keyword>
<keyword evidence="2" id="KW-0472">Membrane</keyword>
<dbReference type="Gene3D" id="2.130.10.10">
    <property type="entry name" value="YVTN repeat-like/Quinoprotein amine dehydrogenase"/>
    <property type="match status" value="1"/>
</dbReference>
<accession>A0ABW7PQ58</accession>
<reference evidence="4 5" key="1">
    <citation type="submission" date="2024-03" db="EMBL/GenBank/DDBJ databases">
        <title>Whole genome sequencing of Streptomyces racemochromogenes, to identify antimicrobial biosynthetic gene clusters.</title>
        <authorList>
            <person name="Suryawanshi P."/>
            <person name="Krishnaraj P.U."/>
            <person name="Arun Y.P."/>
            <person name="Suryawanshi M.P."/>
            <person name="Rakshit O."/>
        </authorList>
    </citation>
    <scope>NUCLEOTIDE SEQUENCE [LARGE SCALE GENOMIC DNA]</scope>
    <source>
        <strain evidence="4 5">AUDT626</strain>
    </source>
</reference>
<dbReference type="SUPFAM" id="SSF82171">
    <property type="entry name" value="DPP6 N-terminal domain-like"/>
    <property type="match status" value="1"/>
</dbReference>